<evidence type="ECO:0000313" key="5">
    <source>
        <dbReference type="Proteomes" id="UP000004564"/>
    </source>
</evidence>
<dbReference type="NCBIfam" id="NF011767">
    <property type="entry name" value="PRK15221.1"/>
    <property type="match status" value="1"/>
</dbReference>
<dbReference type="AlphaFoldDB" id="A0A6C8G4B2"/>
<reference evidence="4 5" key="1">
    <citation type="submission" date="2011-09" db="EMBL/GenBank/DDBJ databases">
        <authorList>
            <person name="McClelland M."/>
            <person name="Clifton S."/>
            <person name="Porwollik S."/>
            <person name="Cheng P."/>
            <person name="Wollam A."/>
            <person name="Wang C."/>
            <person name="Pepin K."/>
            <person name="Bhonagiri V."/>
            <person name="Fulton R."/>
            <person name="Fulton L.F."/>
            <person name="Delehaunty K."/>
            <person name="Fronick C."/>
            <person name="O'Laughlin M."/>
            <person name="Godfrey J."/>
            <person name="Waligorski J."/>
            <person name="Appelbaum E."/>
            <person name="Farmer C."/>
            <person name="Strong C."/>
            <person name="Tomlinson C."/>
            <person name="Hou S."/>
            <person name="Minx P."/>
            <person name="Warren W."/>
            <person name="Wilson R.K."/>
        </authorList>
    </citation>
    <scope>NUCLEOTIDE SEQUENCE [LARGE SCALE GENOMIC DNA]</scope>
    <source>
        <strain evidence="5">SARB 27</strain>
    </source>
</reference>
<feature type="chain" id="PRO_5025357485" evidence="2">
    <location>
        <begin position="45"/>
        <end position="187"/>
    </location>
</feature>
<sequence>MVLCILDVLDYFNLVKKKVVIQMKSIKKLIIASALSMMAASCYAGSFLPNTEQEKSVDISFAAPEHLTISLEQTPGLIAGTGKPDTVVAKLTVNSTSIKEYGVRGVSSTMLNDLGSMWNITGKNSGSTVAVGFSSQSLNKSHSPQTWNGLRWYTFNVNDPVNIALVRDQNIPPDTYPLTVDVVGYQP</sequence>
<evidence type="ECO:0000256" key="1">
    <source>
        <dbReference type="ARBA" id="ARBA00022729"/>
    </source>
</evidence>
<evidence type="ECO:0000256" key="2">
    <source>
        <dbReference type="SAM" id="SignalP"/>
    </source>
</evidence>
<dbReference type="Gene3D" id="2.60.40.1570">
    <property type="entry name" value="Dr adhesin"/>
    <property type="match status" value="1"/>
</dbReference>
<keyword evidence="1 2" id="KW-0732">Signal</keyword>
<feature type="domain" description="Saf-pilin pilus formation protein" evidence="3">
    <location>
        <begin position="45"/>
        <end position="187"/>
    </location>
</feature>
<evidence type="ECO:0000259" key="3">
    <source>
        <dbReference type="Pfam" id="PF09460"/>
    </source>
</evidence>
<dbReference type="InterPro" id="IPR008966">
    <property type="entry name" value="Adhesion_dom_sf"/>
</dbReference>
<accession>A0A6C8G4B2</accession>
<dbReference type="EMBL" id="AFYI01000002">
    <property type="protein sequence ID" value="EHB40481.1"/>
    <property type="molecule type" value="Genomic_DNA"/>
</dbReference>
<dbReference type="Proteomes" id="UP000004564">
    <property type="component" value="Chromosome"/>
</dbReference>
<protein>
    <submittedName>
        <fullName evidence="4">Saf-pilin pilus formation protein</fullName>
    </submittedName>
</protein>
<proteinExistence type="predicted"/>
<dbReference type="InterPro" id="IPR037028">
    <property type="entry name" value="Dr_adhesin_sf"/>
</dbReference>
<dbReference type="SUPFAM" id="SSF49401">
    <property type="entry name" value="Bacterial adhesins"/>
    <property type="match status" value="1"/>
</dbReference>
<organism evidence="4 5">
    <name type="scientific">Salmonella enterica subsp. enterica serovar Infantis str. SARB27</name>
    <dbReference type="NCBI Taxonomy" id="596155"/>
    <lineage>
        <taxon>Bacteria</taxon>
        <taxon>Pseudomonadati</taxon>
        <taxon>Pseudomonadota</taxon>
        <taxon>Gammaproteobacteria</taxon>
        <taxon>Enterobacterales</taxon>
        <taxon>Enterobacteriaceae</taxon>
        <taxon>Salmonella</taxon>
    </lineage>
</organism>
<name>A0A6C8G4B2_SALIN</name>
<dbReference type="CDD" id="cd18775">
    <property type="entry name" value="SafA-like"/>
    <property type="match status" value="1"/>
</dbReference>
<dbReference type="InterPro" id="IPR018569">
    <property type="entry name" value="Saf-pilin_pilus_formation"/>
</dbReference>
<dbReference type="Pfam" id="PF09460">
    <property type="entry name" value="Saf-Nte_pilin"/>
    <property type="match status" value="1"/>
</dbReference>
<evidence type="ECO:0000313" key="4">
    <source>
        <dbReference type="EMBL" id="EHB40481.1"/>
    </source>
</evidence>
<feature type="signal peptide" evidence="2">
    <location>
        <begin position="1"/>
        <end position="44"/>
    </location>
</feature>
<gene>
    <name evidence="4" type="ORF">SEENIN0B_00312</name>
</gene>
<comment type="caution">
    <text evidence="4">The sequence shown here is derived from an EMBL/GenBank/DDBJ whole genome shotgun (WGS) entry which is preliminary data.</text>
</comment>